<keyword evidence="2" id="KW-1185">Reference proteome</keyword>
<dbReference type="EMBL" id="KN828324">
    <property type="protein sequence ID" value="KIK75123.1"/>
    <property type="molecule type" value="Genomic_DNA"/>
</dbReference>
<dbReference type="AlphaFoldDB" id="A0A0D0CIW1"/>
<gene>
    <name evidence="1" type="ORF">PAXRUDRAFT_173727</name>
</gene>
<evidence type="ECO:0000313" key="1">
    <source>
        <dbReference type="EMBL" id="KIK75123.1"/>
    </source>
</evidence>
<accession>A0A0D0CIW1</accession>
<evidence type="ECO:0000313" key="2">
    <source>
        <dbReference type="Proteomes" id="UP000054538"/>
    </source>
</evidence>
<name>A0A0D0CIW1_9AGAM</name>
<sequence length="65" mass="7604">MPQGQKTRSEIQWAIIQLFQMLDQDQISAAPNVSNHTIQQVQVYFHAYGTVRNEDNQPEKTRLDF</sequence>
<reference evidence="1 2" key="1">
    <citation type="submission" date="2014-04" db="EMBL/GenBank/DDBJ databases">
        <authorList>
            <consortium name="DOE Joint Genome Institute"/>
            <person name="Kuo A."/>
            <person name="Kohler A."/>
            <person name="Jargeat P."/>
            <person name="Nagy L.G."/>
            <person name="Floudas D."/>
            <person name="Copeland A."/>
            <person name="Barry K.W."/>
            <person name="Cichocki N."/>
            <person name="Veneault-Fourrey C."/>
            <person name="LaButti K."/>
            <person name="Lindquist E.A."/>
            <person name="Lipzen A."/>
            <person name="Lundell T."/>
            <person name="Morin E."/>
            <person name="Murat C."/>
            <person name="Sun H."/>
            <person name="Tunlid A."/>
            <person name="Henrissat B."/>
            <person name="Grigoriev I.V."/>
            <person name="Hibbett D.S."/>
            <person name="Martin F."/>
            <person name="Nordberg H.P."/>
            <person name="Cantor M.N."/>
            <person name="Hua S.X."/>
        </authorList>
    </citation>
    <scope>NUCLEOTIDE SEQUENCE [LARGE SCALE GENOMIC DNA]</scope>
    <source>
        <strain evidence="1 2">Ve08.2h10</strain>
    </source>
</reference>
<organism evidence="1 2">
    <name type="scientific">Paxillus rubicundulus Ve08.2h10</name>
    <dbReference type="NCBI Taxonomy" id="930991"/>
    <lineage>
        <taxon>Eukaryota</taxon>
        <taxon>Fungi</taxon>
        <taxon>Dikarya</taxon>
        <taxon>Basidiomycota</taxon>
        <taxon>Agaricomycotina</taxon>
        <taxon>Agaricomycetes</taxon>
        <taxon>Agaricomycetidae</taxon>
        <taxon>Boletales</taxon>
        <taxon>Paxilineae</taxon>
        <taxon>Paxillaceae</taxon>
        <taxon>Paxillus</taxon>
    </lineage>
</organism>
<dbReference type="InParanoid" id="A0A0D0CIW1"/>
<reference evidence="2" key="2">
    <citation type="submission" date="2015-01" db="EMBL/GenBank/DDBJ databases">
        <title>Evolutionary Origins and Diversification of the Mycorrhizal Mutualists.</title>
        <authorList>
            <consortium name="DOE Joint Genome Institute"/>
            <consortium name="Mycorrhizal Genomics Consortium"/>
            <person name="Kohler A."/>
            <person name="Kuo A."/>
            <person name="Nagy L.G."/>
            <person name="Floudas D."/>
            <person name="Copeland A."/>
            <person name="Barry K.W."/>
            <person name="Cichocki N."/>
            <person name="Veneault-Fourrey C."/>
            <person name="LaButti K."/>
            <person name="Lindquist E.A."/>
            <person name="Lipzen A."/>
            <person name="Lundell T."/>
            <person name="Morin E."/>
            <person name="Murat C."/>
            <person name="Riley R."/>
            <person name="Ohm R."/>
            <person name="Sun H."/>
            <person name="Tunlid A."/>
            <person name="Henrissat B."/>
            <person name="Grigoriev I.V."/>
            <person name="Hibbett D.S."/>
            <person name="Martin F."/>
        </authorList>
    </citation>
    <scope>NUCLEOTIDE SEQUENCE [LARGE SCALE GENOMIC DNA]</scope>
    <source>
        <strain evidence="2">Ve08.2h10</strain>
    </source>
</reference>
<protein>
    <submittedName>
        <fullName evidence="1">Uncharacterized protein</fullName>
    </submittedName>
</protein>
<dbReference type="HOGENOM" id="CLU_2942425_0_0_1"/>
<proteinExistence type="predicted"/>
<dbReference type="Proteomes" id="UP000054538">
    <property type="component" value="Unassembled WGS sequence"/>
</dbReference>
<dbReference type="OrthoDB" id="3203937at2759"/>